<keyword evidence="2 6" id="KW-0547">Nucleotide-binding</keyword>
<comment type="caution">
    <text evidence="8">The sequence shown here is derived from an EMBL/GenBank/DDBJ whole genome shotgun (WGS) entry which is preliminary data.</text>
</comment>
<feature type="binding site" evidence="6">
    <location>
        <begin position="106"/>
        <end position="113"/>
    </location>
    <ligand>
        <name>ATP</name>
        <dbReference type="ChEBI" id="CHEBI:30616"/>
    </ligand>
</feature>
<dbReference type="SUPFAM" id="SSF52540">
    <property type="entry name" value="P-loop containing nucleoside triphosphate hydrolases"/>
    <property type="match status" value="1"/>
</dbReference>
<evidence type="ECO:0000256" key="5">
    <source>
        <dbReference type="ARBA" id="ARBA00023014"/>
    </source>
</evidence>
<dbReference type="EMBL" id="VUNG01000001">
    <property type="protein sequence ID" value="MST83114.1"/>
    <property type="molecule type" value="Genomic_DNA"/>
</dbReference>
<dbReference type="CDD" id="cd02037">
    <property type="entry name" value="Mrp_NBP35"/>
    <property type="match status" value="1"/>
</dbReference>
<evidence type="ECO:0000256" key="6">
    <source>
        <dbReference type="HAMAP-Rule" id="MF_02040"/>
    </source>
</evidence>
<evidence type="ECO:0000313" key="8">
    <source>
        <dbReference type="EMBL" id="MST83114.1"/>
    </source>
</evidence>
<dbReference type="FunFam" id="3.40.50.300:FF:001119">
    <property type="entry name" value="Iron-sulfur cluster carrier protein"/>
    <property type="match status" value="1"/>
</dbReference>
<keyword evidence="5 6" id="KW-0411">Iron-sulfur</keyword>
<comment type="similarity">
    <text evidence="6">Belongs to the Mrp/NBP35 ATP-binding proteins family.</text>
</comment>
<dbReference type="Pfam" id="PF01883">
    <property type="entry name" value="FeS_assembly_P"/>
    <property type="match status" value="1"/>
</dbReference>
<evidence type="ECO:0000256" key="4">
    <source>
        <dbReference type="ARBA" id="ARBA00023004"/>
    </source>
</evidence>
<comment type="function">
    <text evidence="6">Binds and transfers iron-sulfur (Fe-S) clusters to target apoproteins. Can hydrolyze ATP.</text>
</comment>
<dbReference type="GO" id="GO:0016226">
    <property type="term" value="P:iron-sulfur cluster assembly"/>
    <property type="evidence" value="ECO:0007669"/>
    <property type="project" value="InterPro"/>
</dbReference>
<gene>
    <name evidence="8" type="ORF">FYJ73_00165</name>
</gene>
<dbReference type="InterPro" id="IPR019591">
    <property type="entry name" value="Mrp/NBP35_ATP-bd"/>
</dbReference>
<dbReference type="AlphaFoldDB" id="A0A7K0KB26"/>
<sequence length="369" mass="39651">MTLYPKLIEQALATVIYPGTKKNLIESGMLADTPSINGMKVRIILVFPRNTDPFLQSTVKAAEAAIHYHISPDVEVTIQTEFKSAPRPSVEKLLPQVKNIIAVSSGKGGVGKSTVAANLAIALAKLGYKVGLLDTDIFGPSVPKMFGVEDARPNAVEKEGRDLIEPIVKYGVKILSIGFFVDPDTATLWRGGMATSALKQLIADADWGDLDYFVLDTPPGTSDIHLTLLQTLAITGAVIVSTPQKVALADARKGIDMYRNDKVNVPILGLVENMAWFTPAELPENKYYIFGKDGCKNLAKEMGCPLLAQIPIVQSICESGDAGEPAAVNVDSIVGQAFLNLAQAVVTTVNVRNKKLPKTKIVQVNNGKE</sequence>
<dbReference type="GO" id="GO:0140663">
    <property type="term" value="F:ATP-dependent FeS chaperone activity"/>
    <property type="evidence" value="ECO:0007669"/>
    <property type="project" value="InterPro"/>
</dbReference>
<dbReference type="RefSeq" id="WP_154532705.1">
    <property type="nucleotide sequence ID" value="NZ_VUNG01000001.1"/>
</dbReference>
<proteinExistence type="inferred from homology"/>
<dbReference type="InterPro" id="IPR044304">
    <property type="entry name" value="NUBPL-like"/>
</dbReference>
<dbReference type="GO" id="GO:0005524">
    <property type="term" value="F:ATP binding"/>
    <property type="evidence" value="ECO:0007669"/>
    <property type="project" value="UniProtKB-UniRule"/>
</dbReference>
<protein>
    <recommendedName>
        <fullName evidence="6">Iron-sulfur cluster carrier protein</fullName>
    </recommendedName>
</protein>
<reference evidence="8 9" key="1">
    <citation type="submission" date="2019-08" db="EMBL/GenBank/DDBJ databases">
        <title>In-depth cultivation of the pig gut microbiome towards novel bacterial diversity and tailored functional studies.</title>
        <authorList>
            <person name="Wylensek D."/>
            <person name="Hitch T.C.A."/>
            <person name="Clavel T."/>
        </authorList>
    </citation>
    <scope>NUCLEOTIDE SEQUENCE [LARGE SCALE GENOMIC DNA]</scope>
    <source>
        <strain evidence="8 9">LKV-178-WT-2A</strain>
    </source>
</reference>
<dbReference type="InterPro" id="IPR033756">
    <property type="entry name" value="YlxH/NBP35"/>
</dbReference>
<dbReference type="SUPFAM" id="SSF117916">
    <property type="entry name" value="Fe-S cluster assembly (FSCA) domain-like"/>
    <property type="match status" value="1"/>
</dbReference>
<dbReference type="InterPro" id="IPR034904">
    <property type="entry name" value="FSCA_dom_sf"/>
</dbReference>
<dbReference type="Pfam" id="PF10609">
    <property type="entry name" value="ParA"/>
    <property type="match status" value="1"/>
</dbReference>
<dbReference type="InterPro" id="IPR002744">
    <property type="entry name" value="MIP18-like"/>
</dbReference>
<dbReference type="HAMAP" id="MF_02040">
    <property type="entry name" value="Mrp_NBP35"/>
    <property type="match status" value="1"/>
</dbReference>
<evidence type="ECO:0000256" key="1">
    <source>
        <dbReference type="ARBA" id="ARBA00022723"/>
    </source>
</evidence>
<dbReference type="InterPro" id="IPR027417">
    <property type="entry name" value="P-loop_NTPase"/>
</dbReference>
<dbReference type="GO" id="GO:0051539">
    <property type="term" value="F:4 iron, 4 sulfur cluster binding"/>
    <property type="evidence" value="ECO:0007669"/>
    <property type="project" value="TreeGrafter"/>
</dbReference>
<evidence type="ECO:0000259" key="7">
    <source>
        <dbReference type="Pfam" id="PF01883"/>
    </source>
</evidence>
<evidence type="ECO:0000313" key="9">
    <source>
        <dbReference type="Proteomes" id="UP000438914"/>
    </source>
</evidence>
<evidence type="ECO:0000256" key="2">
    <source>
        <dbReference type="ARBA" id="ARBA00022741"/>
    </source>
</evidence>
<dbReference type="PANTHER" id="PTHR42961:SF2">
    <property type="entry name" value="IRON-SULFUR PROTEIN NUBPL"/>
    <property type="match status" value="1"/>
</dbReference>
<dbReference type="GO" id="GO:0016887">
    <property type="term" value="F:ATP hydrolysis activity"/>
    <property type="evidence" value="ECO:0007669"/>
    <property type="project" value="UniProtKB-UniRule"/>
</dbReference>
<comment type="subunit">
    <text evidence="6">Homodimer.</text>
</comment>
<accession>A0A7K0KB26</accession>
<evidence type="ECO:0000256" key="3">
    <source>
        <dbReference type="ARBA" id="ARBA00022840"/>
    </source>
</evidence>
<name>A0A7K0KB26_9BACT</name>
<organism evidence="8 9">
    <name type="scientific">Hallella mizrahii</name>
    <dbReference type="NCBI Taxonomy" id="2606637"/>
    <lineage>
        <taxon>Bacteria</taxon>
        <taxon>Pseudomonadati</taxon>
        <taxon>Bacteroidota</taxon>
        <taxon>Bacteroidia</taxon>
        <taxon>Bacteroidales</taxon>
        <taxon>Prevotellaceae</taxon>
        <taxon>Hallella</taxon>
    </lineage>
</organism>
<feature type="domain" description="MIP18 family-like" evidence="7">
    <location>
        <begin position="8"/>
        <end position="77"/>
    </location>
</feature>
<keyword evidence="1 6" id="KW-0479">Metal-binding</keyword>
<dbReference type="GO" id="GO:0046872">
    <property type="term" value="F:metal ion binding"/>
    <property type="evidence" value="ECO:0007669"/>
    <property type="project" value="UniProtKB-KW"/>
</dbReference>
<dbReference type="Gene3D" id="3.40.50.300">
    <property type="entry name" value="P-loop containing nucleotide triphosphate hydrolases"/>
    <property type="match status" value="1"/>
</dbReference>
<keyword evidence="4 6" id="KW-0408">Iron</keyword>
<keyword evidence="9" id="KW-1185">Reference proteome</keyword>
<keyword evidence="6" id="KW-0378">Hydrolase</keyword>
<dbReference type="PANTHER" id="PTHR42961">
    <property type="entry name" value="IRON-SULFUR PROTEIN NUBPL"/>
    <property type="match status" value="1"/>
</dbReference>
<keyword evidence="3 6" id="KW-0067">ATP-binding</keyword>
<dbReference type="Proteomes" id="UP000438914">
    <property type="component" value="Unassembled WGS sequence"/>
</dbReference>